<evidence type="ECO:0000313" key="1">
    <source>
        <dbReference type="EMBL" id="XCC97774.1"/>
    </source>
</evidence>
<name>A0AAU8ARY7_9RHOB</name>
<dbReference type="EMBL" id="CP123389">
    <property type="protein sequence ID" value="XCC97774.1"/>
    <property type="molecule type" value="Genomic_DNA"/>
</dbReference>
<proteinExistence type="predicted"/>
<dbReference type="AlphaFoldDB" id="A0AAU8ARY7"/>
<sequence>MVTSGACISTGATCDSSAYSASEMPEPLATMSSGARLATVSIETSPVITVGVASPRSGCAQGQTA</sequence>
<accession>A0AAU8ARY7</accession>
<protein>
    <submittedName>
        <fullName evidence="1">Uncharacterized protein</fullName>
    </submittedName>
</protein>
<reference evidence="1" key="1">
    <citation type="submission" date="2023-02" db="EMBL/GenBank/DDBJ databases">
        <title>Description and genomic characterization of Salipiger bruguierae sp. nov., isolated from the sediment of mangrove plant Bruguiera sexangula.</title>
        <authorList>
            <person name="Long M."/>
        </authorList>
    </citation>
    <scope>NUCLEOTIDE SEQUENCE</scope>
    <source>
        <strain evidence="1">H15</strain>
        <plasmid evidence="1">unnamed4</plasmid>
    </source>
</reference>
<gene>
    <name evidence="1" type="ORF">PVT71_28150</name>
</gene>
<organism evidence="1">
    <name type="scientific">Alloyangia sp. H15</name>
    <dbReference type="NCBI Taxonomy" id="3029062"/>
    <lineage>
        <taxon>Bacteria</taxon>
        <taxon>Pseudomonadati</taxon>
        <taxon>Pseudomonadota</taxon>
        <taxon>Alphaproteobacteria</taxon>
        <taxon>Rhodobacterales</taxon>
        <taxon>Roseobacteraceae</taxon>
        <taxon>Alloyangia</taxon>
    </lineage>
</organism>
<geneLocation type="plasmid" evidence="1">
    <name>unnamed4</name>
</geneLocation>
<keyword evidence="1" id="KW-0614">Plasmid</keyword>